<keyword evidence="2" id="KW-1185">Reference proteome</keyword>
<dbReference type="InterPro" id="IPR016187">
    <property type="entry name" value="CTDL_fold"/>
</dbReference>
<accession>A0A2A2JS73</accession>
<gene>
    <name evidence="1" type="ORF">WR25_02959</name>
</gene>
<dbReference type="Proteomes" id="UP000218231">
    <property type="component" value="Unassembled WGS sequence"/>
</dbReference>
<sequence>MLTIRYGFTKRLSNFHKINKSHIHSVNYKSNNNPFYNQYKHKHKHFNFDNDNNYFFFNHDDYVDNDAHLHEHELSSDVHACWWKLLCSLNYCKTMVNPNSHLPYINSDAMNTAVTAAIGSQVFFMGIVKPPPYAGTSIMYFEYDDGTSFTTWTHWAMNGVII</sequence>
<reference evidence="1 2" key="1">
    <citation type="journal article" date="2017" name="Curr. Biol.">
        <title>Genome architecture and evolution of a unichromosomal asexual nematode.</title>
        <authorList>
            <person name="Fradin H."/>
            <person name="Zegar C."/>
            <person name="Gutwein M."/>
            <person name="Lucas J."/>
            <person name="Kovtun M."/>
            <person name="Corcoran D."/>
            <person name="Baugh L.R."/>
            <person name="Kiontke K."/>
            <person name="Gunsalus K."/>
            <person name="Fitch D.H."/>
            <person name="Piano F."/>
        </authorList>
    </citation>
    <scope>NUCLEOTIDE SEQUENCE [LARGE SCALE GENOMIC DNA]</scope>
    <source>
        <strain evidence="1">PF1309</strain>
    </source>
</reference>
<evidence type="ECO:0000313" key="2">
    <source>
        <dbReference type="Proteomes" id="UP000218231"/>
    </source>
</evidence>
<comment type="caution">
    <text evidence="1">The sequence shown here is derived from an EMBL/GenBank/DDBJ whole genome shotgun (WGS) entry which is preliminary data.</text>
</comment>
<dbReference type="SUPFAM" id="SSF56436">
    <property type="entry name" value="C-type lectin-like"/>
    <property type="match status" value="1"/>
</dbReference>
<name>A0A2A2JS73_9BILA</name>
<dbReference type="EMBL" id="LIAE01010259">
    <property type="protein sequence ID" value="PAV64419.1"/>
    <property type="molecule type" value="Genomic_DNA"/>
</dbReference>
<evidence type="ECO:0000313" key="1">
    <source>
        <dbReference type="EMBL" id="PAV64419.1"/>
    </source>
</evidence>
<proteinExistence type="predicted"/>
<dbReference type="AlphaFoldDB" id="A0A2A2JS73"/>
<protein>
    <submittedName>
        <fullName evidence="1">Uncharacterized protein</fullName>
    </submittedName>
</protein>
<organism evidence="1 2">
    <name type="scientific">Diploscapter pachys</name>
    <dbReference type="NCBI Taxonomy" id="2018661"/>
    <lineage>
        <taxon>Eukaryota</taxon>
        <taxon>Metazoa</taxon>
        <taxon>Ecdysozoa</taxon>
        <taxon>Nematoda</taxon>
        <taxon>Chromadorea</taxon>
        <taxon>Rhabditida</taxon>
        <taxon>Rhabditina</taxon>
        <taxon>Rhabditomorpha</taxon>
        <taxon>Rhabditoidea</taxon>
        <taxon>Rhabditidae</taxon>
        <taxon>Diploscapter</taxon>
    </lineage>
</organism>